<evidence type="ECO:0000313" key="4">
    <source>
        <dbReference type="Proteomes" id="UP000193083"/>
    </source>
</evidence>
<dbReference type="AlphaFoldDB" id="A0A1X7PA68"/>
<evidence type="ECO:0000313" key="3">
    <source>
        <dbReference type="EMBL" id="SMH47783.1"/>
    </source>
</evidence>
<sequence>MPISAKLARKLAVAAVVVLAGLWFIPVVTIVWLACGLIDVMRNTRRDAMVFERYFLGNGIPTFLLSPFNLLIDLLSYRNKGIWKMEDLPPAWREEVEFVLGTFRTRKDEIVGDIDKVFEAGRRGMYVFSWYGKENPHNIEEFKREFKYIKTIAVSVFSKRESTTFHYGPLRLTLRVLYNLSPVKTDQIFIECGNAKHYWHDDPLYIFDDTLIHRSVNEYDARRYCVFMDIVRPTPFPGLLSALVSVVSLIASKINAIFYKNWKMFRPAPKPAAN</sequence>
<dbReference type="Gene3D" id="2.60.120.330">
    <property type="entry name" value="B-lactam Antibiotic, Isopenicillin N Synthase, Chain"/>
    <property type="match status" value="1"/>
</dbReference>
<feature type="domain" description="Aspartyl/asparaginy/proline hydroxylase" evidence="2">
    <location>
        <begin position="126"/>
        <end position="233"/>
    </location>
</feature>
<dbReference type="PROSITE" id="PS51257">
    <property type="entry name" value="PROKAR_LIPOPROTEIN"/>
    <property type="match status" value="1"/>
</dbReference>
<keyword evidence="1" id="KW-0472">Membrane</keyword>
<dbReference type="EMBL" id="FXBL01000004">
    <property type="protein sequence ID" value="SMH47783.1"/>
    <property type="molecule type" value="Genomic_DNA"/>
</dbReference>
<feature type="transmembrane region" description="Helical" evidence="1">
    <location>
        <begin position="54"/>
        <end position="75"/>
    </location>
</feature>
<keyword evidence="4" id="KW-1185">Reference proteome</keyword>
<keyword evidence="1" id="KW-1133">Transmembrane helix</keyword>
<dbReference type="RefSeq" id="WP_085465387.1">
    <property type="nucleotide sequence ID" value="NZ_FXBL01000004.1"/>
</dbReference>
<gene>
    <name evidence="3" type="ORF">SAMN02982922_3578</name>
</gene>
<dbReference type="InterPro" id="IPR027443">
    <property type="entry name" value="IPNS-like_sf"/>
</dbReference>
<evidence type="ECO:0000256" key="1">
    <source>
        <dbReference type="SAM" id="Phobius"/>
    </source>
</evidence>
<dbReference type="OrthoDB" id="21665at2"/>
<evidence type="ECO:0000259" key="2">
    <source>
        <dbReference type="Pfam" id="PF05118"/>
    </source>
</evidence>
<organism evidence="3 4">
    <name type="scientific">Mesorhizobium australicum</name>
    <dbReference type="NCBI Taxonomy" id="536018"/>
    <lineage>
        <taxon>Bacteria</taxon>
        <taxon>Pseudomonadati</taxon>
        <taxon>Pseudomonadota</taxon>
        <taxon>Alphaproteobacteria</taxon>
        <taxon>Hyphomicrobiales</taxon>
        <taxon>Phyllobacteriaceae</taxon>
        <taxon>Mesorhizobium</taxon>
    </lineage>
</organism>
<reference evidence="3 4" key="1">
    <citation type="submission" date="2017-04" db="EMBL/GenBank/DDBJ databases">
        <authorList>
            <person name="Afonso C.L."/>
            <person name="Miller P.J."/>
            <person name="Scott M.A."/>
            <person name="Spackman E."/>
            <person name="Goraichik I."/>
            <person name="Dimitrov K.M."/>
            <person name="Suarez D.L."/>
            <person name="Swayne D.E."/>
        </authorList>
    </citation>
    <scope>NUCLEOTIDE SEQUENCE [LARGE SCALE GENOMIC DNA]</scope>
    <source>
        <strain evidence="3 4">B5P</strain>
    </source>
</reference>
<name>A0A1X7PA68_9HYPH</name>
<proteinExistence type="predicted"/>
<accession>A0A1X7PA68</accession>
<keyword evidence="1" id="KW-0812">Transmembrane</keyword>
<dbReference type="Pfam" id="PF05118">
    <property type="entry name" value="Asp_Arg_Hydrox"/>
    <property type="match status" value="1"/>
</dbReference>
<feature type="transmembrane region" description="Helical" evidence="1">
    <location>
        <begin position="238"/>
        <end position="259"/>
    </location>
</feature>
<feature type="transmembrane region" description="Helical" evidence="1">
    <location>
        <begin position="12"/>
        <end position="34"/>
    </location>
</feature>
<protein>
    <submittedName>
        <fullName evidence="3">Beta-hydroxylase</fullName>
    </submittedName>
</protein>
<dbReference type="Proteomes" id="UP000193083">
    <property type="component" value="Unassembled WGS sequence"/>
</dbReference>
<dbReference type="InterPro" id="IPR007803">
    <property type="entry name" value="Asp/Arg/Pro-Hydrxlase"/>
</dbReference>